<dbReference type="InterPro" id="IPR003593">
    <property type="entry name" value="AAA+_ATPase"/>
</dbReference>
<dbReference type="SUPFAM" id="SSF46689">
    <property type="entry name" value="Homeodomain-like"/>
    <property type="match status" value="1"/>
</dbReference>
<evidence type="ECO:0000256" key="2">
    <source>
        <dbReference type="ARBA" id="ARBA00022840"/>
    </source>
</evidence>
<evidence type="ECO:0000256" key="4">
    <source>
        <dbReference type="ARBA" id="ARBA00023125"/>
    </source>
</evidence>
<dbReference type="InterPro" id="IPR025944">
    <property type="entry name" value="Sigma_54_int_dom_CS"/>
</dbReference>
<dbReference type="InterPro" id="IPR027417">
    <property type="entry name" value="P-loop_NTPase"/>
</dbReference>
<dbReference type="PROSITE" id="PS00676">
    <property type="entry name" value="SIGMA54_INTERACT_2"/>
    <property type="match status" value="1"/>
</dbReference>
<name>A0ABT7VU86_9GAMM</name>
<dbReference type="Pfam" id="PF00158">
    <property type="entry name" value="Sigma54_activat"/>
    <property type="match status" value="1"/>
</dbReference>
<accession>A0ABT7VU86</accession>
<dbReference type="Gene3D" id="1.10.10.60">
    <property type="entry name" value="Homeodomain-like"/>
    <property type="match status" value="1"/>
</dbReference>
<feature type="domain" description="Sigma-54 factor interaction" evidence="6">
    <location>
        <begin position="21"/>
        <end position="256"/>
    </location>
</feature>
<evidence type="ECO:0000259" key="6">
    <source>
        <dbReference type="PROSITE" id="PS50045"/>
    </source>
</evidence>
<dbReference type="Pfam" id="PF25601">
    <property type="entry name" value="AAA_lid_14"/>
    <property type="match status" value="1"/>
</dbReference>
<protein>
    <submittedName>
        <fullName evidence="7">Sigma-54 dependent transcriptional regulator</fullName>
    </submittedName>
</protein>
<keyword evidence="8" id="KW-1185">Reference proteome</keyword>
<dbReference type="InterPro" id="IPR058031">
    <property type="entry name" value="AAA_lid_NorR"/>
</dbReference>
<dbReference type="SUPFAM" id="SSF52540">
    <property type="entry name" value="P-loop containing nucleoside triphosphate hydrolases"/>
    <property type="match status" value="1"/>
</dbReference>
<dbReference type="PROSITE" id="PS00688">
    <property type="entry name" value="SIGMA54_INTERACT_3"/>
    <property type="match status" value="1"/>
</dbReference>
<gene>
    <name evidence="7" type="ORF">QUF54_07165</name>
</gene>
<evidence type="ECO:0000313" key="8">
    <source>
        <dbReference type="Proteomes" id="UP001171945"/>
    </source>
</evidence>
<dbReference type="Pfam" id="PF02954">
    <property type="entry name" value="HTH_8"/>
    <property type="match status" value="1"/>
</dbReference>
<keyword evidence="3" id="KW-0805">Transcription regulation</keyword>
<dbReference type="InterPro" id="IPR025943">
    <property type="entry name" value="Sigma_54_int_dom_ATP-bd_2"/>
</dbReference>
<evidence type="ECO:0000313" key="7">
    <source>
        <dbReference type="EMBL" id="MDM8563116.1"/>
    </source>
</evidence>
<keyword evidence="2" id="KW-0067">ATP-binding</keyword>
<dbReference type="Proteomes" id="UP001171945">
    <property type="component" value="Unassembled WGS sequence"/>
</dbReference>
<comment type="caution">
    <text evidence="7">The sequence shown here is derived from an EMBL/GenBank/DDBJ whole genome shotgun (WGS) entry which is preliminary data.</text>
</comment>
<organism evidence="7 8">
    <name type="scientific">Candidatus Marithioploca araucensis</name>
    <dbReference type="NCBI Taxonomy" id="70273"/>
    <lineage>
        <taxon>Bacteria</taxon>
        <taxon>Pseudomonadati</taxon>
        <taxon>Pseudomonadota</taxon>
        <taxon>Gammaproteobacteria</taxon>
        <taxon>Thiotrichales</taxon>
        <taxon>Thiotrichaceae</taxon>
        <taxon>Candidatus Marithioploca</taxon>
    </lineage>
</organism>
<sequence length="346" mass="39192">SNSIQSLPRIRRNEDWLSSKLIGQSKLMKKFRNKIRQLARSQAPIYIHGESGTGKDVAARMIHALGARAEKPFIPVNCGAIPTELMESEFFGHKKGSFSGAYDDKRGLFQAAHGGTLFLDEVAELPLPMQVKLLRAIQEKQIRAVGAFREIPVNIRLLSATHRNLNELVKEGKFRQDLFYRINVIELYAPSLREHLEDIPDFVANILKKVCSKNVNSKTDKPEPPHISNKAIKALRKYFFPGNVRELENILERAITLCENGMIDAKDLQLPSRNLQLPSRSFSLSHKRRNSSLDPLLDNVEKETILNALKRAKGNKTKAAQLLGINIGALRYRIQKFEINLEELIT</sequence>
<evidence type="ECO:0000256" key="1">
    <source>
        <dbReference type="ARBA" id="ARBA00022741"/>
    </source>
</evidence>
<keyword evidence="5" id="KW-0804">Transcription</keyword>
<dbReference type="PROSITE" id="PS50045">
    <property type="entry name" value="SIGMA54_INTERACT_4"/>
    <property type="match status" value="1"/>
</dbReference>
<keyword evidence="1" id="KW-0547">Nucleotide-binding</keyword>
<dbReference type="PRINTS" id="PR01590">
    <property type="entry name" value="HTHFIS"/>
</dbReference>
<dbReference type="EMBL" id="JAUCGM010000458">
    <property type="protein sequence ID" value="MDM8563116.1"/>
    <property type="molecule type" value="Genomic_DNA"/>
</dbReference>
<reference evidence="7" key="1">
    <citation type="submission" date="2023-06" db="EMBL/GenBank/DDBJ databases">
        <title>Uncultivated large filamentous bacteria from sulfidic sediments reveal new species and different genomic features in energy metabolism and defense.</title>
        <authorList>
            <person name="Fonseca A."/>
        </authorList>
    </citation>
    <scope>NUCLEOTIDE SEQUENCE</scope>
    <source>
        <strain evidence="7">HSG4</strain>
    </source>
</reference>
<dbReference type="Gene3D" id="1.10.8.60">
    <property type="match status" value="1"/>
</dbReference>
<keyword evidence="4" id="KW-0238">DNA-binding</keyword>
<dbReference type="SMART" id="SM00382">
    <property type="entry name" value="AAA"/>
    <property type="match status" value="1"/>
</dbReference>
<dbReference type="InterPro" id="IPR002197">
    <property type="entry name" value="HTH_Fis"/>
</dbReference>
<evidence type="ECO:0000256" key="3">
    <source>
        <dbReference type="ARBA" id="ARBA00023015"/>
    </source>
</evidence>
<dbReference type="PANTHER" id="PTHR32071:SF100">
    <property type="entry name" value="RESPONSE REGULATOR PROTEIN PILR"/>
    <property type="match status" value="1"/>
</dbReference>
<dbReference type="Gene3D" id="3.40.50.300">
    <property type="entry name" value="P-loop containing nucleotide triphosphate hydrolases"/>
    <property type="match status" value="1"/>
</dbReference>
<dbReference type="PANTHER" id="PTHR32071">
    <property type="entry name" value="TRANSCRIPTIONAL REGULATORY PROTEIN"/>
    <property type="match status" value="1"/>
</dbReference>
<evidence type="ECO:0000256" key="5">
    <source>
        <dbReference type="ARBA" id="ARBA00023163"/>
    </source>
</evidence>
<dbReference type="InterPro" id="IPR002078">
    <property type="entry name" value="Sigma_54_int"/>
</dbReference>
<dbReference type="CDD" id="cd00009">
    <property type="entry name" value="AAA"/>
    <property type="match status" value="1"/>
</dbReference>
<dbReference type="InterPro" id="IPR009057">
    <property type="entry name" value="Homeodomain-like_sf"/>
</dbReference>
<proteinExistence type="predicted"/>
<feature type="non-terminal residue" evidence="7">
    <location>
        <position position="1"/>
    </location>
</feature>